<dbReference type="PANTHER" id="PTHR32182">
    <property type="entry name" value="DNA REPLICATION AND REPAIR PROTEIN RECF"/>
    <property type="match status" value="1"/>
</dbReference>
<evidence type="ECO:0008006" key="5">
    <source>
        <dbReference type="Google" id="ProtNLM"/>
    </source>
</evidence>
<dbReference type="GO" id="GO:0005524">
    <property type="term" value="F:ATP binding"/>
    <property type="evidence" value="ECO:0007669"/>
    <property type="project" value="InterPro"/>
</dbReference>
<accession>A0A1E5L5C7</accession>
<gene>
    <name evidence="3" type="ORF">BHU72_04440</name>
</gene>
<evidence type="ECO:0000313" key="3">
    <source>
        <dbReference type="EMBL" id="OEH85347.1"/>
    </source>
</evidence>
<dbReference type="GO" id="GO:0000731">
    <property type="term" value="P:DNA synthesis involved in DNA repair"/>
    <property type="evidence" value="ECO:0007669"/>
    <property type="project" value="TreeGrafter"/>
</dbReference>
<dbReference type="EMBL" id="MJAT01000022">
    <property type="protein sequence ID" value="OEH85347.1"/>
    <property type="molecule type" value="Genomic_DNA"/>
</dbReference>
<dbReference type="InterPro" id="IPR041685">
    <property type="entry name" value="AAA_GajA/Old/RecF-like"/>
</dbReference>
<proteinExistence type="predicted"/>
<dbReference type="GO" id="GO:0006302">
    <property type="term" value="P:double-strand break repair"/>
    <property type="evidence" value="ECO:0007669"/>
    <property type="project" value="TreeGrafter"/>
</dbReference>
<evidence type="ECO:0000259" key="2">
    <source>
        <dbReference type="Pfam" id="PF13304"/>
    </source>
</evidence>
<dbReference type="PIRSF" id="PIRSF029347">
    <property type="entry name" value="RecF"/>
    <property type="match status" value="1"/>
</dbReference>
<dbReference type="GO" id="GO:0016887">
    <property type="term" value="F:ATP hydrolysis activity"/>
    <property type="evidence" value="ECO:0007669"/>
    <property type="project" value="InterPro"/>
</dbReference>
<dbReference type="InterPro" id="IPR027417">
    <property type="entry name" value="P-loop_NTPase"/>
</dbReference>
<reference evidence="3 4" key="1">
    <citation type="submission" date="2016-09" db="EMBL/GenBank/DDBJ databases">
        <title>Desulfuribacillus arsenicus sp. nov., an obligately anaerobic, dissimilatory arsenic- and antimonate-reducing bacterium isolated from anoxic sediments.</title>
        <authorList>
            <person name="Abin C.A."/>
            <person name="Hollibaugh J.T."/>
        </authorList>
    </citation>
    <scope>NUCLEOTIDE SEQUENCE [LARGE SCALE GENOMIC DNA]</scope>
    <source>
        <strain evidence="3 4">MLFW-2</strain>
    </source>
</reference>
<dbReference type="SUPFAM" id="SSF52540">
    <property type="entry name" value="P-loop containing nucleoside triphosphate hydrolases"/>
    <property type="match status" value="1"/>
</dbReference>
<name>A0A1E5L5C7_9FIRM</name>
<dbReference type="STRING" id="1390249.BHU72_04440"/>
<dbReference type="InterPro" id="IPR003959">
    <property type="entry name" value="ATPase_AAA_core"/>
</dbReference>
<keyword evidence="4" id="KW-1185">Reference proteome</keyword>
<dbReference type="Pfam" id="PF13175">
    <property type="entry name" value="AAA_15"/>
    <property type="match status" value="1"/>
</dbReference>
<dbReference type="Gene3D" id="3.40.50.300">
    <property type="entry name" value="P-loop containing nucleotide triphosphate hydrolases"/>
    <property type="match status" value="1"/>
</dbReference>
<feature type="domain" description="Endonuclease GajA/Old nuclease/RecF-like AAA" evidence="1">
    <location>
        <begin position="17"/>
        <end position="119"/>
    </location>
</feature>
<feature type="domain" description="ATPase AAA-type core" evidence="2">
    <location>
        <begin position="194"/>
        <end position="294"/>
    </location>
</feature>
<dbReference type="Proteomes" id="UP000095255">
    <property type="component" value="Unassembled WGS sequence"/>
</dbReference>
<evidence type="ECO:0000313" key="4">
    <source>
        <dbReference type="Proteomes" id="UP000095255"/>
    </source>
</evidence>
<organism evidence="3 4">
    <name type="scientific">Desulfuribacillus stibiiarsenatis</name>
    <dbReference type="NCBI Taxonomy" id="1390249"/>
    <lineage>
        <taxon>Bacteria</taxon>
        <taxon>Bacillati</taxon>
        <taxon>Bacillota</taxon>
        <taxon>Desulfuribacillia</taxon>
        <taxon>Desulfuribacillales</taxon>
        <taxon>Desulfuribacillaceae</taxon>
        <taxon>Desulfuribacillus</taxon>
    </lineage>
</organism>
<dbReference type="AlphaFoldDB" id="A0A1E5L5C7"/>
<protein>
    <recommendedName>
        <fullName evidence="5">ATPase AAA-type core domain-containing protein</fullName>
    </recommendedName>
</protein>
<dbReference type="PANTHER" id="PTHR32182:SF22">
    <property type="entry name" value="ATP-DEPENDENT ENDONUCLEASE, OLD FAMILY-RELATED"/>
    <property type="match status" value="1"/>
</dbReference>
<dbReference type="Pfam" id="PF13304">
    <property type="entry name" value="AAA_21"/>
    <property type="match status" value="1"/>
</dbReference>
<dbReference type="InterPro" id="IPR014555">
    <property type="entry name" value="RecF-like"/>
</dbReference>
<sequence length="345" mass="39377">MSLFTKYFQQRGWISILHQIEIKGYKSIRELQLELAPLTVLIGANGAGKSNLISFLQLIQMLTKRNLQQIVANCNGASHLLYFGNQKTSVLSSNLQFTQESGKIEYDFDLTCGLSDQLVFAKERISLNSGVHSLGTGHTETKLDSFSHEQIHPFLEYVNSWEFYRFHHAPDLSIVSKLHSIYLNEPSHYKRILHTLQQMLPFFDDFVWSDPSVFYWREKGSDMVFNTSHLSDGMVRMITLVTILLQPNPPALLCIDEPELGLHPYAINVLACIIKSLATETQLIISTQSITLLNHLEVEDVVVVDRKNGQSTFQRLQHQSLAKWLEDYTLGELWEKNIIGGRPSL</sequence>
<evidence type="ECO:0000259" key="1">
    <source>
        <dbReference type="Pfam" id="PF13175"/>
    </source>
</evidence>
<comment type="caution">
    <text evidence="3">The sequence shown here is derived from an EMBL/GenBank/DDBJ whole genome shotgun (WGS) entry which is preliminary data.</text>
</comment>
<dbReference type="RefSeq" id="WP_069702173.1">
    <property type="nucleotide sequence ID" value="NZ_MJAT01000022.1"/>
</dbReference>